<protein>
    <submittedName>
        <fullName evidence="1">Uncharacterized protein</fullName>
    </submittedName>
</protein>
<proteinExistence type="predicted"/>
<gene>
    <name evidence="1" type="ORF">NDR89_03370</name>
</gene>
<name>A0ABY4VM70_9BURK</name>
<evidence type="ECO:0000313" key="2">
    <source>
        <dbReference type="Proteomes" id="UP001056648"/>
    </source>
</evidence>
<dbReference type="RefSeq" id="WP_174107098.1">
    <property type="nucleotide sequence ID" value="NZ_CP098735.1"/>
</dbReference>
<evidence type="ECO:0000313" key="1">
    <source>
        <dbReference type="EMBL" id="USE78101.1"/>
    </source>
</evidence>
<accession>A0ABY4VM70</accession>
<dbReference type="Proteomes" id="UP001056648">
    <property type="component" value="Chromosome 1"/>
</dbReference>
<reference evidence="1" key="1">
    <citation type="submission" date="2022-06" db="EMBL/GenBank/DDBJ databases">
        <title>Complete genome sequence and characterization of Cupriavidus gilardii QJ1 isolated from contaminating cells.</title>
        <authorList>
            <person name="Qi J."/>
        </authorList>
    </citation>
    <scope>NUCLEOTIDE SEQUENCE</scope>
    <source>
        <strain evidence="1">QJ1</strain>
    </source>
</reference>
<organism evidence="1 2">
    <name type="scientific">Cupriavidus gilardii</name>
    <dbReference type="NCBI Taxonomy" id="82541"/>
    <lineage>
        <taxon>Bacteria</taxon>
        <taxon>Pseudomonadati</taxon>
        <taxon>Pseudomonadota</taxon>
        <taxon>Betaproteobacteria</taxon>
        <taxon>Burkholderiales</taxon>
        <taxon>Burkholderiaceae</taxon>
        <taxon>Cupriavidus</taxon>
    </lineage>
</organism>
<dbReference type="EMBL" id="CP098735">
    <property type="protein sequence ID" value="USE78101.1"/>
    <property type="molecule type" value="Genomic_DNA"/>
</dbReference>
<sequence>MQVVVEEKGRRFADAWASLVGENQGSALEEAPRQVIPNVTVSGGTVFVGNGNVHNVFNIRPKVTVVQTGNGVLDAAQKRRLLELRDQIVGVSKVLDGQQVTPATVMRRLNAHMNVNSYAEIPSGLFDRAENYLVRWRGRLEGMPGATKSPGWRDRRIQAIHARCKELNCDRWRLNYMRKVFGKTSLIDLSNDEVGKLYRAVMDRKREA</sequence>
<keyword evidence="2" id="KW-1185">Reference proteome</keyword>